<dbReference type="Gene3D" id="1.20.1250.20">
    <property type="entry name" value="MFS general substrate transporter like domains"/>
    <property type="match status" value="2"/>
</dbReference>
<dbReference type="PANTHER" id="PTHR23501">
    <property type="entry name" value="MAJOR FACILITATOR SUPERFAMILY"/>
    <property type="match status" value="1"/>
</dbReference>
<feature type="transmembrane region" description="Helical" evidence="8">
    <location>
        <begin position="371"/>
        <end position="389"/>
    </location>
</feature>
<gene>
    <name evidence="10" type="ORF">Airi01_056940</name>
</gene>
<dbReference type="InterPro" id="IPR008969">
    <property type="entry name" value="CarboxyPept-like_regulatory"/>
</dbReference>
<evidence type="ECO:0000256" key="5">
    <source>
        <dbReference type="ARBA" id="ARBA00022692"/>
    </source>
</evidence>
<dbReference type="PANTHER" id="PTHR23501:SF197">
    <property type="entry name" value="COMD"/>
    <property type="match status" value="1"/>
</dbReference>
<dbReference type="RefSeq" id="WP_285626911.1">
    <property type="nucleotide sequence ID" value="NZ_BSTJ01000007.1"/>
</dbReference>
<feature type="transmembrane region" description="Helical" evidence="8">
    <location>
        <begin position="61"/>
        <end position="80"/>
    </location>
</feature>
<keyword evidence="3" id="KW-0813">Transport</keyword>
<reference evidence="10" key="1">
    <citation type="submission" date="2023-03" db="EMBL/GenBank/DDBJ databases">
        <title>Actinoallomurus iriomotensis NBRC 103681.</title>
        <authorList>
            <person name="Ichikawa N."/>
            <person name="Sato H."/>
            <person name="Tonouchi N."/>
        </authorList>
    </citation>
    <scope>NUCLEOTIDE SEQUENCE</scope>
    <source>
        <strain evidence="10">NBRC 103681</strain>
    </source>
</reference>
<feature type="transmembrane region" description="Helical" evidence="8">
    <location>
        <begin position="313"/>
        <end position="334"/>
    </location>
</feature>
<dbReference type="InterPro" id="IPR011701">
    <property type="entry name" value="MFS"/>
</dbReference>
<evidence type="ECO:0000259" key="9">
    <source>
        <dbReference type="PROSITE" id="PS50850"/>
    </source>
</evidence>
<keyword evidence="5 8" id="KW-0812">Transmembrane</keyword>
<evidence type="ECO:0000256" key="4">
    <source>
        <dbReference type="ARBA" id="ARBA00022475"/>
    </source>
</evidence>
<feature type="transmembrane region" description="Helical" evidence="8">
    <location>
        <begin position="180"/>
        <end position="199"/>
    </location>
</feature>
<dbReference type="InterPro" id="IPR020846">
    <property type="entry name" value="MFS_dom"/>
</dbReference>
<evidence type="ECO:0000256" key="1">
    <source>
        <dbReference type="ARBA" id="ARBA00004651"/>
    </source>
</evidence>
<sequence>MTVTDTAEVTPPETAAPPRSTRSIYIAMIGLMLGMFLAMLDNLIVGTALPTIVGDLGGLAHLSWVVTAYALATAAATPIWGKLGDLYGRKGMFMSAIVVFLAGSALSGMSQNMDQLIGFRALQGLGAGGLMVGAMAIIGDLVPPRERGRFQALIGGMMPVAFVGGPLLGGFLTDHASWRWAFYVNLPLGAAALLVTGLGMRLHTQHVKAKIDFIGAFLLTVGVVSLTLVASWGGTEYPWLSWQIIVLAIVAVVTLVLFVYAESKVSEPILPPRLFRSRNFSVAQILSFLVGAAMFGAVNFLPQYMQYVQGASATASGLLLLPLMFGMLIVMLTTGQLITRNGRYRIYPIIGGAILTAGMLILLMLKVDTSTAASSALTLGVGLGMGFIMQNTMLVTQNSVELRDMGAASGSVTLFRTIGGSLGVALLGSIYTNRLQDTLSEHLGSKAGGSLTDGGVHVTPAALHKLPQMVRDAFELGVTNGVHGVVVGGAVLAFAGFLVAWLIREVPLRGSGPAAAPAASAAPAAVSAAPTAPAASVAGPAQGVGRHAAPTVVDPVPPRGSVIHGFVGSPEGAPATRAVLTLIDIQGHQLGRTSAGADGRYELTTPGAGTYVLVASSEGHEPQASTLVVGDRPVEFHPVLAGSAGLTGLVRDAHGEPVPDARVVVTDLYGEVVTTGTTGADGQYAFSGLPSGAYTLAVSAATHRPTAIPVELNGARTHKEIELPAGARIGGTIQAEGRGPLPDARVTLVDAQGNVVGVTTTGPDGTYTFGDLTSGQYTITASGYPPVASSVVLNGKDEEAHDVWLGH</sequence>
<dbReference type="GO" id="GO:0005886">
    <property type="term" value="C:plasma membrane"/>
    <property type="evidence" value="ECO:0007669"/>
    <property type="project" value="UniProtKB-SubCell"/>
</dbReference>
<feature type="transmembrane region" description="Helical" evidence="8">
    <location>
        <begin position="211"/>
        <end position="233"/>
    </location>
</feature>
<evidence type="ECO:0000313" key="11">
    <source>
        <dbReference type="Proteomes" id="UP001165135"/>
    </source>
</evidence>
<dbReference type="SUPFAM" id="SSF103473">
    <property type="entry name" value="MFS general substrate transporter"/>
    <property type="match status" value="1"/>
</dbReference>
<feature type="transmembrane region" description="Helical" evidence="8">
    <location>
        <begin position="92"/>
        <end position="111"/>
    </location>
</feature>
<feature type="transmembrane region" description="Helical" evidence="8">
    <location>
        <begin position="24"/>
        <end position="49"/>
    </location>
</feature>
<dbReference type="GO" id="GO:0005975">
    <property type="term" value="P:carbohydrate metabolic process"/>
    <property type="evidence" value="ECO:0007669"/>
    <property type="project" value="UniProtKB-ARBA"/>
</dbReference>
<dbReference type="CDD" id="cd17502">
    <property type="entry name" value="MFS_Azr1_MDR_like"/>
    <property type="match status" value="1"/>
</dbReference>
<comment type="similarity">
    <text evidence="2">Belongs to the major facilitator superfamily. TCR/Tet family.</text>
</comment>
<feature type="transmembrane region" description="Helical" evidence="8">
    <location>
        <begin position="150"/>
        <end position="168"/>
    </location>
</feature>
<proteinExistence type="inferred from homology"/>
<dbReference type="AlphaFoldDB" id="A0A9W6RNU3"/>
<evidence type="ECO:0000313" key="10">
    <source>
        <dbReference type="EMBL" id="GLY77427.1"/>
    </source>
</evidence>
<dbReference type="NCBIfam" id="TIGR00711">
    <property type="entry name" value="efflux_EmrB"/>
    <property type="match status" value="1"/>
</dbReference>
<dbReference type="Gene3D" id="2.60.40.10">
    <property type="entry name" value="Immunoglobulins"/>
    <property type="match status" value="1"/>
</dbReference>
<comment type="subcellular location">
    <subcellularLocation>
        <location evidence="1">Cell membrane</location>
        <topology evidence="1">Multi-pass membrane protein</topology>
    </subcellularLocation>
</comment>
<feature type="domain" description="Major facilitator superfamily (MFS) profile" evidence="9">
    <location>
        <begin position="27"/>
        <end position="507"/>
    </location>
</feature>
<dbReference type="Proteomes" id="UP001165135">
    <property type="component" value="Unassembled WGS sequence"/>
</dbReference>
<accession>A0A9W6RNU3</accession>
<dbReference type="GO" id="GO:0022857">
    <property type="term" value="F:transmembrane transporter activity"/>
    <property type="evidence" value="ECO:0007669"/>
    <property type="project" value="InterPro"/>
</dbReference>
<dbReference type="SUPFAM" id="SSF49478">
    <property type="entry name" value="Cna protein B-type domain"/>
    <property type="match status" value="1"/>
</dbReference>
<dbReference type="PROSITE" id="PS50850">
    <property type="entry name" value="MFS"/>
    <property type="match status" value="1"/>
</dbReference>
<dbReference type="Gene3D" id="2.60.40.1120">
    <property type="entry name" value="Carboxypeptidase-like, regulatory domain"/>
    <property type="match status" value="1"/>
</dbReference>
<feature type="transmembrane region" description="Helical" evidence="8">
    <location>
        <begin position="282"/>
        <end position="301"/>
    </location>
</feature>
<evidence type="ECO:0000256" key="2">
    <source>
        <dbReference type="ARBA" id="ARBA00007520"/>
    </source>
</evidence>
<comment type="caution">
    <text evidence="10">The sequence shown here is derived from an EMBL/GenBank/DDBJ whole genome shotgun (WGS) entry which is preliminary data.</text>
</comment>
<dbReference type="EMBL" id="BSTJ01000007">
    <property type="protein sequence ID" value="GLY77427.1"/>
    <property type="molecule type" value="Genomic_DNA"/>
</dbReference>
<evidence type="ECO:0000256" key="3">
    <source>
        <dbReference type="ARBA" id="ARBA00022448"/>
    </source>
</evidence>
<feature type="transmembrane region" description="Helical" evidence="8">
    <location>
        <begin position="410"/>
        <end position="431"/>
    </location>
</feature>
<dbReference type="PRINTS" id="PR01036">
    <property type="entry name" value="TCRTETB"/>
</dbReference>
<evidence type="ECO:0000256" key="6">
    <source>
        <dbReference type="ARBA" id="ARBA00022989"/>
    </source>
</evidence>
<dbReference type="InterPro" id="IPR004638">
    <property type="entry name" value="EmrB-like"/>
</dbReference>
<dbReference type="InterPro" id="IPR036259">
    <property type="entry name" value="MFS_trans_sf"/>
</dbReference>
<dbReference type="Pfam" id="PF13620">
    <property type="entry name" value="CarboxypepD_reg"/>
    <property type="match status" value="3"/>
</dbReference>
<feature type="transmembrane region" description="Helical" evidence="8">
    <location>
        <begin position="239"/>
        <end position="261"/>
    </location>
</feature>
<keyword evidence="7 8" id="KW-0472">Membrane</keyword>
<feature type="transmembrane region" description="Helical" evidence="8">
    <location>
        <begin position="346"/>
        <end position="365"/>
    </location>
</feature>
<feature type="transmembrane region" description="Helical" evidence="8">
    <location>
        <begin position="117"/>
        <end position="138"/>
    </location>
</feature>
<evidence type="ECO:0000256" key="7">
    <source>
        <dbReference type="ARBA" id="ARBA00023136"/>
    </source>
</evidence>
<protein>
    <recommendedName>
        <fullName evidence="9">Major facilitator superfamily (MFS) profile domain-containing protein</fullName>
    </recommendedName>
</protein>
<dbReference type="Pfam" id="PF07690">
    <property type="entry name" value="MFS_1"/>
    <property type="match status" value="1"/>
</dbReference>
<dbReference type="SUPFAM" id="SSF49464">
    <property type="entry name" value="Carboxypeptidase regulatory domain-like"/>
    <property type="match status" value="2"/>
</dbReference>
<dbReference type="FunFam" id="1.20.1720.10:FF:000004">
    <property type="entry name" value="EmrB/QacA family drug resistance transporter"/>
    <property type="match status" value="1"/>
</dbReference>
<organism evidence="10 11">
    <name type="scientific">Actinoallomurus iriomotensis</name>
    <dbReference type="NCBI Taxonomy" id="478107"/>
    <lineage>
        <taxon>Bacteria</taxon>
        <taxon>Bacillati</taxon>
        <taxon>Actinomycetota</taxon>
        <taxon>Actinomycetes</taxon>
        <taxon>Streptosporangiales</taxon>
        <taxon>Thermomonosporaceae</taxon>
        <taxon>Actinoallomurus</taxon>
    </lineage>
</organism>
<keyword evidence="4" id="KW-1003">Cell membrane</keyword>
<keyword evidence="6 8" id="KW-1133">Transmembrane helix</keyword>
<feature type="transmembrane region" description="Helical" evidence="8">
    <location>
        <begin position="481"/>
        <end position="503"/>
    </location>
</feature>
<evidence type="ECO:0000256" key="8">
    <source>
        <dbReference type="SAM" id="Phobius"/>
    </source>
</evidence>
<name>A0A9W6RNU3_9ACTN</name>
<dbReference type="InterPro" id="IPR013783">
    <property type="entry name" value="Ig-like_fold"/>
</dbReference>